<dbReference type="Gene3D" id="3.80.10.10">
    <property type="entry name" value="Ribonuclease Inhibitor"/>
    <property type="match status" value="1"/>
</dbReference>
<dbReference type="GO" id="GO:0031146">
    <property type="term" value="P:SCF-dependent proteasomal ubiquitin-dependent protein catabolic process"/>
    <property type="evidence" value="ECO:0007669"/>
    <property type="project" value="TreeGrafter"/>
</dbReference>
<feature type="compositionally biased region" description="Basic and acidic residues" evidence="1">
    <location>
        <begin position="1"/>
        <end position="14"/>
    </location>
</feature>
<dbReference type="Pfam" id="PF25372">
    <property type="entry name" value="DUF7885"/>
    <property type="match status" value="1"/>
</dbReference>
<dbReference type="GO" id="GO:0019005">
    <property type="term" value="C:SCF ubiquitin ligase complex"/>
    <property type="evidence" value="ECO:0007669"/>
    <property type="project" value="TreeGrafter"/>
</dbReference>
<dbReference type="AlphaFoldDB" id="A0A1B2JBN1"/>
<gene>
    <name evidence="3" type="primary">AMN1</name>
    <name evidence="3" type="ORF">ATY40_BA7502922</name>
</gene>
<evidence type="ECO:0000256" key="1">
    <source>
        <dbReference type="SAM" id="MobiDB-lite"/>
    </source>
</evidence>
<dbReference type="InterPro" id="IPR032675">
    <property type="entry name" value="LRR_dom_sf"/>
</dbReference>
<dbReference type="Proteomes" id="UP000094565">
    <property type="component" value="Chromosome 2"/>
</dbReference>
<accession>A0A1B2JBN1</accession>
<dbReference type="EMBL" id="CP014585">
    <property type="protein sequence ID" value="ANZ75446.1"/>
    <property type="molecule type" value="Genomic_DNA"/>
</dbReference>
<dbReference type="InterPro" id="IPR006553">
    <property type="entry name" value="Leu-rich_rpt_Cys-con_subtyp"/>
</dbReference>
<reference evidence="3 4" key="1">
    <citation type="submission" date="2016-02" db="EMBL/GenBank/DDBJ databases">
        <title>Comparative genomic and transcriptomic foundation for Pichia pastoris.</title>
        <authorList>
            <person name="Love K.R."/>
            <person name="Shah K.A."/>
            <person name="Whittaker C.A."/>
            <person name="Wu J."/>
            <person name="Bartlett M.C."/>
            <person name="Ma D."/>
            <person name="Leeson R.L."/>
            <person name="Priest M."/>
            <person name="Young S.K."/>
            <person name="Love J.C."/>
        </authorList>
    </citation>
    <scope>NUCLEOTIDE SEQUENCE [LARGE SCALE GENOMIC DNA]</scope>
    <source>
        <strain evidence="3 4">ATCC 28485</strain>
    </source>
</reference>
<evidence type="ECO:0000259" key="2">
    <source>
        <dbReference type="Pfam" id="PF25372"/>
    </source>
</evidence>
<name>A0A1B2JBN1_PICPA</name>
<proteinExistence type="predicted"/>
<dbReference type="OrthoDB" id="550575at2759"/>
<evidence type="ECO:0000313" key="3">
    <source>
        <dbReference type="EMBL" id="ANZ75446.1"/>
    </source>
</evidence>
<feature type="region of interest" description="Disordered" evidence="1">
    <location>
        <begin position="1"/>
        <end position="37"/>
    </location>
</feature>
<protein>
    <submittedName>
        <fullName evidence="3">BA75_02922T0</fullName>
    </submittedName>
</protein>
<dbReference type="PANTHER" id="PTHR13318">
    <property type="entry name" value="PARTNER OF PAIRED, ISOFORM B-RELATED"/>
    <property type="match status" value="1"/>
</dbReference>
<sequence>MSSSTRNERLERLNVKRVRDKRNLDSPRPIKRSSSDTIQTRKYDYFKTLSPPPSIQRKTSRSFSNLFHRFRNTSRSSSCSKNQDLRLLTPSTAVSTPDSLFSCDNRDDYSTPTSPLASKQFTFYYSDSASSSSLSVDEEFSKLTLKTCVTTDPVNCSLSSRIFEIPEILNLILSCLDDSESRIPREKIKNRRKPLSLHHAKLVHGEKGDRIWRDSQEMGFFEPTVRESNLYNCLLVNKLWYQSTLEILETRFYFADEAKLRSLCERPLVKKTNSQTNTLVLHKLFYTEQYVVDHLAQQISGCLEWLEFYVCPRIIPSPTFFEGNKIQKLCIPGSAVVDDSFLKSVSKNLPNLKVLDIRACELVTDAGVYYIAHSCLNLETLNVGRHSRGELITDASIGPIVRNTKITTLGVAGCNITDRSLWQLCLNHGSQVKRLSLNNCRLLTDNSLCKILHHDYFPNLTVLEIRNCLNLSNLRPIVLFKKRQIKKGIPVLVEGCEIIDHRLREQELQIDLEVSRKIISDISGWINESADDDNDFQQLLKSR</sequence>
<dbReference type="SUPFAM" id="SSF52047">
    <property type="entry name" value="RNI-like"/>
    <property type="match status" value="1"/>
</dbReference>
<dbReference type="SMART" id="SM00367">
    <property type="entry name" value="LRR_CC"/>
    <property type="match status" value="4"/>
</dbReference>
<organism evidence="3 4">
    <name type="scientific">Komagataella pastoris</name>
    <name type="common">Yeast</name>
    <name type="synonym">Pichia pastoris</name>
    <dbReference type="NCBI Taxonomy" id="4922"/>
    <lineage>
        <taxon>Eukaryota</taxon>
        <taxon>Fungi</taxon>
        <taxon>Dikarya</taxon>
        <taxon>Ascomycota</taxon>
        <taxon>Saccharomycotina</taxon>
        <taxon>Pichiomycetes</taxon>
        <taxon>Pichiales</taxon>
        <taxon>Pichiaceae</taxon>
        <taxon>Komagataella</taxon>
    </lineage>
</organism>
<evidence type="ECO:0000313" key="4">
    <source>
        <dbReference type="Proteomes" id="UP000094565"/>
    </source>
</evidence>
<dbReference type="PANTHER" id="PTHR13318:SF190">
    <property type="entry name" value="PARTNER OF PAIRED, ISOFORM B"/>
    <property type="match status" value="1"/>
</dbReference>
<keyword evidence="4" id="KW-1185">Reference proteome</keyword>
<dbReference type="InterPro" id="IPR057207">
    <property type="entry name" value="FBXL15_LRR"/>
</dbReference>
<feature type="domain" description="F-box/LRR-repeat protein 15-like leucin rich repeat" evidence="2">
    <location>
        <begin position="328"/>
        <end position="473"/>
    </location>
</feature>